<keyword evidence="3" id="KW-0808">Transferase</keyword>
<comment type="catalytic activity">
    <reaction evidence="9">
        <text>S-methyl-5'-thioadenosine + phosphate = 5-(methylsulfanyl)-alpha-D-ribose 1-phosphate + adenine</text>
        <dbReference type="Rhea" id="RHEA:11852"/>
        <dbReference type="ChEBI" id="CHEBI:16708"/>
        <dbReference type="ChEBI" id="CHEBI:17509"/>
        <dbReference type="ChEBI" id="CHEBI:43474"/>
        <dbReference type="ChEBI" id="CHEBI:58533"/>
        <dbReference type="EC" id="2.4.2.28"/>
    </reaction>
    <physiologicalReaction direction="left-to-right" evidence="9">
        <dbReference type="Rhea" id="RHEA:11853"/>
    </physiologicalReaction>
</comment>
<dbReference type="PANTHER" id="PTHR30616">
    <property type="entry name" value="UNCHARACTERIZED PROTEIN YFIH"/>
    <property type="match status" value="1"/>
</dbReference>
<evidence type="ECO:0000256" key="2">
    <source>
        <dbReference type="ARBA" id="ARBA00007353"/>
    </source>
</evidence>
<dbReference type="EMBL" id="NOIH01000012">
    <property type="protein sequence ID" value="OYD53745.1"/>
    <property type="molecule type" value="Genomic_DNA"/>
</dbReference>
<dbReference type="Proteomes" id="UP000215181">
    <property type="component" value="Unassembled WGS sequence"/>
</dbReference>
<dbReference type="OrthoDB" id="4279at2"/>
<dbReference type="PANTHER" id="PTHR30616:SF2">
    <property type="entry name" value="PURINE NUCLEOSIDE PHOSPHORYLASE LACC1"/>
    <property type="match status" value="1"/>
</dbReference>
<comment type="caution">
    <text evidence="11">The sequence shown here is derived from an EMBL/GenBank/DDBJ whole genome shotgun (WGS) entry which is preliminary data.</text>
</comment>
<dbReference type="GO" id="GO:0005507">
    <property type="term" value="F:copper ion binding"/>
    <property type="evidence" value="ECO:0007669"/>
    <property type="project" value="TreeGrafter"/>
</dbReference>
<keyword evidence="4" id="KW-0479">Metal-binding</keyword>
<dbReference type="Gene3D" id="3.60.140.10">
    <property type="entry name" value="CNF1/YfiH-like putative cysteine hydrolases"/>
    <property type="match status" value="1"/>
</dbReference>
<dbReference type="InterPro" id="IPR011324">
    <property type="entry name" value="Cytotoxic_necrot_fac-like_cat"/>
</dbReference>
<dbReference type="NCBIfam" id="TIGR00726">
    <property type="entry name" value="peptidoglycan editing factor PgeF"/>
    <property type="match status" value="1"/>
</dbReference>
<evidence type="ECO:0000256" key="3">
    <source>
        <dbReference type="ARBA" id="ARBA00022679"/>
    </source>
</evidence>
<evidence type="ECO:0000256" key="8">
    <source>
        <dbReference type="ARBA" id="ARBA00048968"/>
    </source>
</evidence>
<dbReference type="CDD" id="cd16833">
    <property type="entry name" value="YfiH"/>
    <property type="match status" value="1"/>
</dbReference>
<comment type="catalytic activity">
    <reaction evidence="8">
        <text>adenosine + phosphate = alpha-D-ribose 1-phosphate + adenine</text>
        <dbReference type="Rhea" id="RHEA:27642"/>
        <dbReference type="ChEBI" id="CHEBI:16335"/>
        <dbReference type="ChEBI" id="CHEBI:16708"/>
        <dbReference type="ChEBI" id="CHEBI:43474"/>
        <dbReference type="ChEBI" id="CHEBI:57720"/>
        <dbReference type="EC" id="2.4.2.1"/>
    </reaction>
    <physiologicalReaction direction="left-to-right" evidence="8">
        <dbReference type="Rhea" id="RHEA:27643"/>
    </physiologicalReaction>
</comment>
<evidence type="ECO:0000256" key="10">
    <source>
        <dbReference type="RuleBase" id="RU361274"/>
    </source>
</evidence>
<sequence length="246" mass="25575">MTQDAGFIAPDWSLPTRVRALVTTRAGGVSLPPYASFNLGDHVGDDPSAVARNRARLRASLPAEPTWLAQVHGIVVADANEASGVPEADAVVARGAGAVCAVLTADCLPVLFCDDAGSVVAAAHAGWRGLAAGVLEATVARMAVAPSLIRAWLGPAIGQGAFEVGDEVRQAFVEGDPGAAAAFVPGAVPGKWMADLFLLARRRLSRVGVHRVEGGGVCTYADAARFYSYRRDGRTGRFASLIWIES</sequence>
<keyword evidence="5" id="KW-0378">Hydrolase</keyword>
<gene>
    <name evidence="11" type="ORF">CGK74_11010</name>
</gene>
<keyword evidence="12" id="KW-1185">Reference proteome</keyword>
<proteinExistence type="inferred from homology"/>
<keyword evidence="6" id="KW-0862">Zinc</keyword>
<evidence type="ECO:0000313" key="12">
    <source>
        <dbReference type="Proteomes" id="UP000215181"/>
    </source>
</evidence>
<evidence type="ECO:0000256" key="6">
    <source>
        <dbReference type="ARBA" id="ARBA00022833"/>
    </source>
</evidence>
<evidence type="ECO:0000256" key="4">
    <source>
        <dbReference type="ARBA" id="ARBA00022723"/>
    </source>
</evidence>
<dbReference type="Pfam" id="PF02578">
    <property type="entry name" value="Cu-oxidase_4"/>
    <property type="match status" value="1"/>
</dbReference>
<dbReference type="SUPFAM" id="SSF64438">
    <property type="entry name" value="CNF1/YfiH-like putative cysteine hydrolases"/>
    <property type="match status" value="1"/>
</dbReference>
<evidence type="ECO:0000256" key="5">
    <source>
        <dbReference type="ARBA" id="ARBA00022801"/>
    </source>
</evidence>
<comment type="catalytic activity">
    <reaction evidence="1">
        <text>inosine + phosphate = alpha-D-ribose 1-phosphate + hypoxanthine</text>
        <dbReference type="Rhea" id="RHEA:27646"/>
        <dbReference type="ChEBI" id="CHEBI:17368"/>
        <dbReference type="ChEBI" id="CHEBI:17596"/>
        <dbReference type="ChEBI" id="CHEBI:43474"/>
        <dbReference type="ChEBI" id="CHEBI:57720"/>
        <dbReference type="EC" id="2.4.2.1"/>
    </reaction>
    <physiologicalReaction direction="left-to-right" evidence="1">
        <dbReference type="Rhea" id="RHEA:27647"/>
    </physiologicalReaction>
</comment>
<dbReference type="InterPro" id="IPR003730">
    <property type="entry name" value="Cu_polyphenol_OxRdtase"/>
</dbReference>
<dbReference type="RefSeq" id="WP_094268531.1">
    <property type="nucleotide sequence ID" value="NZ_JAQVFK010000005.1"/>
</dbReference>
<evidence type="ECO:0000313" key="11">
    <source>
        <dbReference type="EMBL" id="OYD53745.1"/>
    </source>
</evidence>
<accession>A0A235EZ93</accession>
<comment type="similarity">
    <text evidence="2 10">Belongs to the purine nucleoside phosphorylase YfiH/LACC1 family.</text>
</comment>
<reference evidence="11 12" key="1">
    <citation type="submission" date="2017-07" db="EMBL/GenBank/DDBJ databases">
        <title>Thauera sp. KNDSS-Mac4 genome sequence and assembly.</title>
        <authorList>
            <person name="Mayilraj S."/>
        </authorList>
    </citation>
    <scope>NUCLEOTIDE SEQUENCE [LARGE SCALE GENOMIC DNA]</scope>
    <source>
        <strain evidence="11 12">KNDSS-Mac4</strain>
    </source>
</reference>
<protein>
    <recommendedName>
        <fullName evidence="10">Purine nucleoside phosphorylase</fullName>
    </recommendedName>
</protein>
<evidence type="ECO:0000256" key="9">
    <source>
        <dbReference type="ARBA" id="ARBA00049893"/>
    </source>
</evidence>
<evidence type="ECO:0000256" key="1">
    <source>
        <dbReference type="ARBA" id="ARBA00000553"/>
    </source>
</evidence>
<name>A0A235EZ93_9RHOO</name>
<evidence type="ECO:0000256" key="7">
    <source>
        <dbReference type="ARBA" id="ARBA00047989"/>
    </source>
</evidence>
<dbReference type="AlphaFoldDB" id="A0A235EZ93"/>
<organism evidence="11 12">
    <name type="scientific">Thauera propionica</name>
    <dbReference type="NCBI Taxonomy" id="2019431"/>
    <lineage>
        <taxon>Bacteria</taxon>
        <taxon>Pseudomonadati</taxon>
        <taxon>Pseudomonadota</taxon>
        <taxon>Betaproteobacteria</taxon>
        <taxon>Rhodocyclales</taxon>
        <taxon>Zoogloeaceae</taxon>
        <taxon>Thauera</taxon>
    </lineage>
</organism>
<dbReference type="GO" id="GO:0016787">
    <property type="term" value="F:hydrolase activity"/>
    <property type="evidence" value="ECO:0007669"/>
    <property type="project" value="UniProtKB-KW"/>
</dbReference>
<dbReference type="InterPro" id="IPR038371">
    <property type="entry name" value="Cu_polyphenol_OxRdtase_sf"/>
</dbReference>
<comment type="catalytic activity">
    <reaction evidence="7">
        <text>adenosine + H2O + H(+) = inosine + NH4(+)</text>
        <dbReference type="Rhea" id="RHEA:24408"/>
        <dbReference type="ChEBI" id="CHEBI:15377"/>
        <dbReference type="ChEBI" id="CHEBI:15378"/>
        <dbReference type="ChEBI" id="CHEBI:16335"/>
        <dbReference type="ChEBI" id="CHEBI:17596"/>
        <dbReference type="ChEBI" id="CHEBI:28938"/>
        <dbReference type="EC" id="3.5.4.4"/>
    </reaction>
    <physiologicalReaction direction="left-to-right" evidence="7">
        <dbReference type="Rhea" id="RHEA:24409"/>
    </physiologicalReaction>
</comment>
<dbReference type="GO" id="GO:0017061">
    <property type="term" value="F:S-methyl-5-thioadenosine phosphorylase activity"/>
    <property type="evidence" value="ECO:0007669"/>
    <property type="project" value="UniProtKB-EC"/>
</dbReference>